<dbReference type="AlphaFoldDB" id="A0A142B9D3"/>
<feature type="domain" description="Sulfatase-modifying factor enzyme-like" evidence="1">
    <location>
        <begin position="61"/>
        <end position="277"/>
    </location>
</feature>
<organism evidence="3 4">
    <name type="scientific">Endozoicomonas montiporae CL-33</name>
    <dbReference type="NCBI Taxonomy" id="570277"/>
    <lineage>
        <taxon>Bacteria</taxon>
        <taxon>Pseudomonadati</taxon>
        <taxon>Pseudomonadota</taxon>
        <taxon>Gammaproteobacteria</taxon>
        <taxon>Oceanospirillales</taxon>
        <taxon>Endozoicomonadaceae</taxon>
        <taxon>Endozoicomonas</taxon>
    </lineage>
</organism>
<feature type="domain" description="Zinc-ribbon" evidence="2">
    <location>
        <begin position="25"/>
        <end position="45"/>
    </location>
</feature>
<evidence type="ECO:0000259" key="1">
    <source>
        <dbReference type="Pfam" id="PF03781"/>
    </source>
</evidence>
<dbReference type="Pfam" id="PF03781">
    <property type="entry name" value="FGE-sulfatase"/>
    <property type="match status" value="1"/>
</dbReference>
<dbReference type="InterPro" id="IPR042095">
    <property type="entry name" value="SUMF_sf"/>
</dbReference>
<evidence type="ECO:0000313" key="3">
    <source>
        <dbReference type="EMBL" id="AMO55359.1"/>
    </source>
</evidence>
<dbReference type="Pfam" id="PF13240">
    <property type="entry name" value="Zn_Ribbon_1"/>
    <property type="match status" value="1"/>
</dbReference>
<sequence>MDTHQANKNNDHGTYFQNYYDPDICSHCGKKLETGIRFCSNCGTRIESQARAAGSLFITDDDFVTIPSGIYTMGEGYRLYRVSVSSFELMKKPVTFAQYNEYCRITGKRVPPNEGWEGDQRPVINVSFWDSLDLCDWLTEETGELHRLPTGAEWEYACRAGSNHYFNYGKKPDRRLMHCCDKHFRGASSTIEVGSLGANSWGLYDMHGNVWESCSSIYRSDYNGHEHIETGCSRLNHQQRILRGGSWDNSPDMCHSASRMYTMPADRGNHIGIRLARDIEG</sequence>
<dbReference type="OrthoDB" id="9768004at2"/>
<dbReference type="EMBL" id="CP013251">
    <property type="protein sequence ID" value="AMO55359.1"/>
    <property type="molecule type" value="Genomic_DNA"/>
</dbReference>
<dbReference type="Gene3D" id="3.90.1580.10">
    <property type="entry name" value="paralog of FGE (formylglycine-generating enzyme)"/>
    <property type="match status" value="1"/>
</dbReference>
<dbReference type="SUPFAM" id="SSF56436">
    <property type="entry name" value="C-type lectin-like"/>
    <property type="match status" value="1"/>
</dbReference>
<proteinExistence type="predicted"/>
<dbReference type="KEGG" id="emp:EZMO1_1163"/>
<evidence type="ECO:0000259" key="2">
    <source>
        <dbReference type="Pfam" id="PF13240"/>
    </source>
</evidence>
<protein>
    <submittedName>
        <fullName evidence="3">Sulfatase-modifying factor protein</fullName>
    </submittedName>
</protein>
<reference evidence="3 4" key="1">
    <citation type="journal article" date="2016" name="Front. Microbiol.">
        <title>Genomic Insight into the Host-Endosymbiont Relationship of Endozoicomonas montiporae CL-33(T) with its Coral Host.</title>
        <authorList>
            <person name="Ding J.-Y."/>
            <person name="Shiu J.-H."/>
            <person name="Chen W.-M."/>
            <person name="Chiang Y.-R."/>
            <person name="Tang S.-L."/>
        </authorList>
    </citation>
    <scope>NUCLEOTIDE SEQUENCE [LARGE SCALE GENOMIC DNA]</scope>
    <source>
        <strain evidence="3 4">CL-33</strain>
    </source>
</reference>
<dbReference type="Proteomes" id="UP000071065">
    <property type="component" value="Chromosome"/>
</dbReference>
<dbReference type="InterPro" id="IPR005532">
    <property type="entry name" value="SUMF_dom"/>
</dbReference>
<dbReference type="STRING" id="570277.EZMO1_1163"/>
<dbReference type="PANTHER" id="PTHR23150">
    <property type="entry name" value="SULFATASE MODIFYING FACTOR 1, 2"/>
    <property type="match status" value="1"/>
</dbReference>
<accession>A0A142B9D3</accession>
<dbReference type="GO" id="GO:0120147">
    <property type="term" value="F:formylglycine-generating oxidase activity"/>
    <property type="evidence" value="ECO:0007669"/>
    <property type="project" value="TreeGrafter"/>
</dbReference>
<dbReference type="InterPro" id="IPR026870">
    <property type="entry name" value="Zinc_ribbon_dom"/>
</dbReference>
<name>A0A142B9D3_9GAMM</name>
<dbReference type="InterPro" id="IPR051043">
    <property type="entry name" value="Sulfatase_Mod_Factor_Kinase"/>
</dbReference>
<evidence type="ECO:0000313" key="4">
    <source>
        <dbReference type="Proteomes" id="UP000071065"/>
    </source>
</evidence>
<dbReference type="RefSeq" id="WP_051789770.1">
    <property type="nucleotide sequence ID" value="NZ_CP013251.1"/>
</dbReference>
<dbReference type="InterPro" id="IPR016187">
    <property type="entry name" value="CTDL_fold"/>
</dbReference>
<dbReference type="PANTHER" id="PTHR23150:SF19">
    <property type="entry name" value="FORMYLGLYCINE-GENERATING ENZYME"/>
    <property type="match status" value="1"/>
</dbReference>
<dbReference type="PATRIC" id="fig|570277.3.peg.1271"/>
<gene>
    <name evidence="3" type="ORF">EZMO1_1163</name>
</gene>